<feature type="transmembrane region" description="Helical" evidence="2">
    <location>
        <begin position="174"/>
        <end position="194"/>
    </location>
</feature>
<keyword evidence="4" id="KW-1185">Reference proteome</keyword>
<feature type="transmembrane region" description="Helical" evidence="2">
    <location>
        <begin position="206"/>
        <end position="227"/>
    </location>
</feature>
<protein>
    <recommendedName>
        <fullName evidence="5">SAM domain-containing protein</fullName>
    </recommendedName>
</protein>
<keyword evidence="2" id="KW-0812">Transmembrane</keyword>
<sequence>MRKRNKSVATTPKPTLEEGPDDVNILNKLQDIESGKCVVEGWNNPIPRYQSTVGKMRMLFAPLDPVFSQSGDWVLAAEPSDIAHMYQAYMRVLMIYYTFVGVTALRLTLESPYYPDNMATRVLSLIARCCWSAECLWCIGAVVGIFHSLWAVFSVPAKDRRRFVLDNPTAMSFVYTYGALSFCLFVIGVVTGAMAYSLQDKFPHEVAIATVIGLFVSLIAMSAYIYHAGSLMANAMRPWRVAYEQAKKELEVGREAPHDYHRYLEHKRASMRNLGEEDQEQQLSAQETQDEYALTNHNMQEHAAKLRSAGLVLPELAKLRNPTLADQLLQSAGVKLPGHRLKILLLLQELCPLEDDASTVYALSQQLSIVEENEKDYTGVDIDPDL</sequence>
<organism evidence="3 4">
    <name type="scientific">Seminavis robusta</name>
    <dbReference type="NCBI Taxonomy" id="568900"/>
    <lineage>
        <taxon>Eukaryota</taxon>
        <taxon>Sar</taxon>
        <taxon>Stramenopiles</taxon>
        <taxon>Ochrophyta</taxon>
        <taxon>Bacillariophyta</taxon>
        <taxon>Bacillariophyceae</taxon>
        <taxon>Bacillariophycidae</taxon>
        <taxon>Naviculales</taxon>
        <taxon>Naviculaceae</taxon>
        <taxon>Seminavis</taxon>
    </lineage>
</organism>
<reference evidence="3" key="1">
    <citation type="submission" date="2020-06" db="EMBL/GenBank/DDBJ databases">
        <authorList>
            <consortium name="Plant Systems Biology data submission"/>
        </authorList>
    </citation>
    <scope>NUCLEOTIDE SEQUENCE</scope>
    <source>
        <strain evidence="3">D6</strain>
    </source>
</reference>
<name>A0A9N8HKW8_9STRA</name>
<accession>A0A9N8HKW8</accession>
<gene>
    <name evidence="3" type="ORF">SEMRO_642_G180170.1</name>
</gene>
<feature type="transmembrane region" description="Helical" evidence="2">
    <location>
        <begin position="125"/>
        <end position="153"/>
    </location>
</feature>
<dbReference type="Gene3D" id="1.10.150.50">
    <property type="entry name" value="Transcription Factor, Ets-1"/>
    <property type="match status" value="1"/>
</dbReference>
<dbReference type="EMBL" id="CAICTM010000641">
    <property type="protein sequence ID" value="CAB9514258.1"/>
    <property type="molecule type" value="Genomic_DNA"/>
</dbReference>
<comment type="caution">
    <text evidence="3">The sequence shown here is derived from an EMBL/GenBank/DDBJ whole genome shotgun (WGS) entry which is preliminary data.</text>
</comment>
<keyword evidence="2" id="KW-1133">Transmembrane helix</keyword>
<evidence type="ECO:0000256" key="2">
    <source>
        <dbReference type="SAM" id="Phobius"/>
    </source>
</evidence>
<evidence type="ECO:0008006" key="5">
    <source>
        <dbReference type="Google" id="ProtNLM"/>
    </source>
</evidence>
<proteinExistence type="predicted"/>
<dbReference type="Proteomes" id="UP001153069">
    <property type="component" value="Unassembled WGS sequence"/>
</dbReference>
<evidence type="ECO:0000313" key="4">
    <source>
        <dbReference type="Proteomes" id="UP001153069"/>
    </source>
</evidence>
<feature type="region of interest" description="Disordered" evidence="1">
    <location>
        <begin position="1"/>
        <end position="20"/>
    </location>
</feature>
<evidence type="ECO:0000313" key="3">
    <source>
        <dbReference type="EMBL" id="CAB9514258.1"/>
    </source>
</evidence>
<evidence type="ECO:0000256" key="1">
    <source>
        <dbReference type="SAM" id="MobiDB-lite"/>
    </source>
</evidence>
<dbReference type="SUPFAM" id="SSF47769">
    <property type="entry name" value="SAM/Pointed domain"/>
    <property type="match status" value="1"/>
</dbReference>
<feature type="transmembrane region" description="Helical" evidence="2">
    <location>
        <begin position="88"/>
        <end position="105"/>
    </location>
</feature>
<keyword evidence="2" id="KW-0472">Membrane</keyword>
<dbReference type="AlphaFoldDB" id="A0A9N8HKW8"/>
<dbReference type="InterPro" id="IPR013761">
    <property type="entry name" value="SAM/pointed_sf"/>
</dbReference>